<feature type="non-terminal residue" evidence="1">
    <location>
        <position position="156"/>
    </location>
</feature>
<proteinExistence type="predicted"/>
<dbReference type="EMBL" id="JASPKZ010007564">
    <property type="protein sequence ID" value="KAJ9583595.1"/>
    <property type="molecule type" value="Genomic_DNA"/>
</dbReference>
<evidence type="ECO:0000313" key="1">
    <source>
        <dbReference type="EMBL" id="KAJ9583595.1"/>
    </source>
</evidence>
<reference evidence="1" key="1">
    <citation type="journal article" date="2023" name="IScience">
        <title>Live-bearing cockroach genome reveals convergent evolutionary mechanisms linked to viviparity in insects and beyond.</title>
        <authorList>
            <person name="Fouks B."/>
            <person name="Harrison M.C."/>
            <person name="Mikhailova A.A."/>
            <person name="Marchal E."/>
            <person name="English S."/>
            <person name="Carruthers M."/>
            <person name="Jennings E.C."/>
            <person name="Chiamaka E.L."/>
            <person name="Frigard R.A."/>
            <person name="Pippel M."/>
            <person name="Attardo G.M."/>
            <person name="Benoit J.B."/>
            <person name="Bornberg-Bauer E."/>
            <person name="Tobe S.S."/>
        </authorList>
    </citation>
    <scope>NUCLEOTIDE SEQUENCE</scope>
    <source>
        <strain evidence="1">Stay&amp;Tobe</strain>
    </source>
</reference>
<sequence>MAEYTLNELTDMHLLYGDTCSTASLRRKVSDEKVTISQLLVWLVPRVQFRAYGHQFVETEHQMIISSSKTFLRKVAVRHVSLHTEDAYPYAEAREWLVNANTQQHKQNHSYQDLSRFKQFLNGLRDVIVVKERLDYISITYWRELNPMDQKEQVCE</sequence>
<keyword evidence="2" id="KW-1185">Reference proteome</keyword>
<comment type="caution">
    <text evidence="1">The sequence shown here is derived from an EMBL/GenBank/DDBJ whole genome shotgun (WGS) entry which is preliminary data.</text>
</comment>
<protein>
    <submittedName>
        <fullName evidence="1">Uncharacterized protein</fullName>
    </submittedName>
</protein>
<evidence type="ECO:0000313" key="2">
    <source>
        <dbReference type="Proteomes" id="UP001233999"/>
    </source>
</evidence>
<organism evidence="1 2">
    <name type="scientific">Diploptera punctata</name>
    <name type="common">Pacific beetle cockroach</name>
    <dbReference type="NCBI Taxonomy" id="6984"/>
    <lineage>
        <taxon>Eukaryota</taxon>
        <taxon>Metazoa</taxon>
        <taxon>Ecdysozoa</taxon>
        <taxon>Arthropoda</taxon>
        <taxon>Hexapoda</taxon>
        <taxon>Insecta</taxon>
        <taxon>Pterygota</taxon>
        <taxon>Neoptera</taxon>
        <taxon>Polyneoptera</taxon>
        <taxon>Dictyoptera</taxon>
        <taxon>Blattodea</taxon>
        <taxon>Blaberoidea</taxon>
        <taxon>Blaberidae</taxon>
        <taxon>Diplopterinae</taxon>
        <taxon>Diploptera</taxon>
    </lineage>
</organism>
<gene>
    <name evidence="1" type="ORF">L9F63_022068</name>
</gene>
<name>A0AAD7ZMU7_DIPPU</name>
<accession>A0AAD7ZMU7</accession>
<dbReference type="AlphaFoldDB" id="A0AAD7ZMU7"/>
<reference evidence="1" key="2">
    <citation type="submission" date="2023-05" db="EMBL/GenBank/DDBJ databases">
        <authorList>
            <person name="Fouks B."/>
        </authorList>
    </citation>
    <scope>NUCLEOTIDE SEQUENCE</scope>
    <source>
        <strain evidence="1">Stay&amp;Tobe</strain>
        <tissue evidence="1">Testes</tissue>
    </source>
</reference>
<dbReference type="Proteomes" id="UP001233999">
    <property type="component" value="Unassembled WGS sequence"/>
</dbReference>